<evidence type="ECO:0000313" key="3">
    <source>
        <dbReference type="Proteomes" id="UP001153069"/>
    </source>
</evidence>
<dbReference type="SUPFAM" id="SSF57850">
    <property type="entry name" value="RING/U-box"/>
    <property type="match status" value="1"/>
</dbReference>
<keyword evidence="3" id="KW-1185">Reference proteome</keyword>
<name>A0A9N8HUA0_9STRA</name>
<sequence length="467" mass="53175">MKRTSSRLMGESPKNKQTEAAAEEEPEEEEVVEDCMLCLEAMHDSDHKIPMLCPLDGCPFNYCSQCVWSLLLTSSQPYQEASDGSKQLKVPLQCPQCRTRYPHRQVVQDVLLLRRACRLQPLFFSDHHTPVSMNGSPLKENSLKASDLSAKQDFLEYVTWESLQESWTRVDRYLKDRSNPHEGFEVDTITDTSNRIPLLPRQWKEHLLRQDDIDKANGTAKTQGHILGSGQAMYDLVDPTLFQGMDETMTLSEQEFLSKLLVSGSVPNLMQAAQILHGMLQLMLHGGLKARQNSSLNISGISTSSPTRNNNHQAKRNYRMLATGTNLLYPDMDPTTLRKRFPLPLHMPRWMVIPVYHPDRRGVPLHVKAHKYGLEITSVKGSAGQQGIRKGDVITHINEEPCDAGTTTEQFNTYMQSLYETNYKHQSLDASTVTLVVNAHEDMAQELQKRSFEIIHFLTQQRKEENK</sequence>
<evidence type="ECO:0000256" key="1">
    <source>
        <dbReference type="SAM" id="MobiDB-lite"/>
    </source>
</evidence>
<proteinExistence type="predicted"/>
<evidence type="ECO:0008006" key="4">
    <source>
        <dbReference type="Google" id="ProtNLM"/>
    </source>
</evidence>
<dbReference type="OrthoDB" id="47310at2759"/>
<dbReference type="InterPro" id="IPR013083">
    <property type="entry name" value="Znf_RING/FYVE/PHD"/>
</dbReference>
<evidence type="ECO:0000313" key="2">
    <source>
        <dbReference type="EMBL" id="CAB9525085.1"/>
    </source>
</evidence>
<dbReference type="Gene3D" id="3.30.40.10">
    <property type="entry name" value="Zinc/RING finger domain, C3HC4 (zinc finger)"/>
    <property type="match status" value="1"/>
</dbReference>
<organism evidence="2 3">
    <name type="scientific">Seminavis robusta</name>
    <dbReference type="NCBI Taxonomy" id="568900"/>
    <lineage>
        <taxon>Eukaryota</taxon>
        <taxon>Sar</taxon>
        <taxon>Stramenopiles</taxon>
        <taxon>Ochrophyta</taxon>
        <taxon>Bacillariophyta</taxon>
        <taxon>Bacillariophyceae</taxon>
        <taxon>Bacillariophycidae</taxon>
        <taxon>Naviculales</taxon>
        <taxon>Naviculaceae</taxon>
        <taxon>Seminavis</taxon>
    </lineage>
</organism>
<protein>
    <recommendedName>
        <fullName evidence="4">RING-type domain-containing protein</fullName>
    </recommendedName>
</protein>
<comment type="caution">
    <text evidence="2">The sequence shown here is derived from an EMBL/GenBank/DDBJ whole genome shotgun (WGS) entry which is preliminary data.</text>
</comment>
<gene>
    <name evidence="2" type="ORF">SEMRO_1628_G287000.1</name>
</gene>
<dbReference type="EMBL" id="CAICTM010001626">
    <property type="protein sequence ID" value="CAB9525085.1"/>
    <property type="molecule type" value="Genomic_DNA"/>
</dbReference>
<accession>A0A9N8HUA0</accession>
<feature type="region of interest" description="Disordered" evidence="1">
    <location>
        <begin position="1"/>
        <end position="28"/>
    </location>
</feature>
<dbReference type="AlphaFoldDB" id="A0A9N8HUA0"/>
<reference evidence="2" key="1">
    <citation type="submission" date="2020-06" db="EMBL/GenBank/DDBJ databases">
        <authorList>
            <consortium name="Plant Systems Biology data submission"/>
        </authorList>
    </citation>
    <scope>NUCLEOTIDE SEQUENCE</scope>
    <source>
        <strain evidence="2">D6</strain>
    </source>
</reference>
<dbReference type="Proteomes" id="UP001153069">
    <property type="component" value="Unassembled WGS sequence"/>
</dbReference>